<reference evidence="1" key="1">
    <citation type="submission" date="2019-08" db="EMBL/GenBank/DDBJ databases">
        <authorList>
            <person name="Kucharzyk K."/>
            <person name="Murdoch R.W."/>
            <person name="Higgins S."/>
            <person name="Loffler F."/>
        </authorList>
    </citation>
    <scope>NUCLEOTIDE SEQUENCE</scope>
</reference>
<organism evidence="1">
    <name type="scientific">bioreactor metagenome</name>
    <dbReference type="NCBI Taxonomy" id="1076179"/>
    <lineage>
        <taxon>unclassified sequences</taxon>
        <taxon>metagenomes</taxon>
        <taxon>ecological metagenomes</taxon>
    </lineage>
</organism>
<accession>A0A645DH86</accession>
<gene>
    <name evidence="1" type="ORF">SDC9_135679</name>
</gene>
<dbReference type="AlphaFoldDB" id="A0A645DH86"/>
<sequence length="125" mass="13457">MSWFVHLACVVGVLDAIGGAGVERRGVHGQLGAVLLDQLEHELGFVVDVRTLRVGAVDRRRRDGECNESTASRNRNGLVRLQDRVFRQADVVITFGECGNGVVAFVGIGGGPRVGHLPQHIGQHL</sequence>
<dbReference type="EMBL" id="VSSQ01036171">
    <property type="protein sequence ID" value="MPM88575.1"/>
    <property type="molecule type" value="Genomic_DNA"/>
</dbReference>
<protein>
    <submittedName>
        <fullName evidence="1">Uncharacterized protein</fullName>
    </submittedName>
</protein>
<name>A0A645DH86_9ZZZZ</name>
<proteinExistence type="predicted"/>
<evidence type="ECO:0000313" key="1">
    <source>
        <dbReference type="EMBL" id="MPM88575.1"/>
    </source>
</evidence>
<comment type="caution">
    <text evidence="1">The sequence shown here is derived from an EMBL/GenBank/DDBJ whole genome shotgun (WGS) entry which is preliminary data.</text>
</comment>